<organism evidence="1 2">
    <name type="scientific">Martelella alba</name>
    <dbReference type="NCBI Taxonomy" id="2590451"/>
    <lineage>
        <taxon>Bacteria</taxon>
        <taxon>Pseudomonadati</taxon>
        <taxon>Pseudomonadota</taxon>
        <taxon>Alphaproteobacteria</taxon>
        <taxon>Hyphomicrobiales</taxon>
        <taxon>Aurantimonadaceae</taxon>
        <taxon>Martelella</taxon>
    </lineage>
</organism>
<dbReference type="Pfam" id="PF08238">
    <property type="entry name" value="Sel1"/>
    <property type="match status" value="3"/>
</dbReference>
<dbReference type="EMBL" id="VHLG01000034">
    <property type="protein sequence ID" value="TPW26338.1"/>
    <property type="molecule type" value="Genomic_DNA"/>
</dbReference>
<keyword evidence="2" id="KW-1185">Reference proteome</keyword>
<dbReference type="AlphaFoldDB" id="A0A506TYQ2"/>
<name>A0A506TYQ2_9HYPH</name>
<dbReference type="InterPro" id="IPR050767">
    <property type="entry name" value="Sel1_AlgK"/>
</dbReference>
<gene>
    <name evidence="1" type="ORF">FJU08_22460</name>
</gene>
<dbReference type="SMART" id="SM00671">
    <property type="entry name" value="SEL1"/>
    <property type="match status" value="3"/>
</dbReference>
<evidence type="ECO:0000313" key="2">
    <source>
        <dbReference type="Proteomes" id="UP000318801"/>
    </source>
</evidence>
<dbReference type="PANTHER" id="PTHR11102:SF160">
    <property type="entry name" value="ERAD-ASSOCIATED E3 UBIQUITIN-PROTEIN LIGASE COMPONENT HRD3"/>
    <property type="match status" value="1"/>
</dbReference>
<dbReference type="Proteomes" id="UP000318801">
    <property type="component" value="Unassembled WGS sequence"/>
</dbReference>
<dbReference type="InterPro" id="IPR006597">
    <property type="entry name" value="Sel1-like"/>
</dbReference>
<accession>A0A506TYQ2</accession>
<comment type="caution">
    <text evidence="1">The sequence shown here is derived from an EMBL/GenBank/DDBJ whole genome shotgun (WGS) entry which is preliminary data.</text>
</comment>
<dbReference type="RefSeq" id="WP_141151274.1">
    <property type="nucleotide sequence ID" value="NZ_VHLG01000034.1"/>
</dbReference>
<dbReference type="OrthoDB" id="9796900at2"/>
<dbReference type="Gene3D" id="1.25.40.10">
    <property type="entry name" value="Tetratricopeptide repeat domain"/>
    <property type="match status" value="1"/>
</dbReference>
<feature type="non-terminal residue" evidence="1">
    <location>
        <position position="1"/>
    </location>
</feature>
<proteinExistence type="predicted"/>
<protein>
    <submittedName>
        <fullName evidence="1">Sel1 repeat family protein</fullName>
    </submittedName>
</protein>
<dbReference type="PANTHER" id="PTHR11102">
    <property type="entry name" value="SEL-1-LIKE PROTEIN"/>
    <property type="match status" value="1"/>
</dbReference>
<evidence type="ECO:0000313" key="1">
    <source>
        <dbReference type="EMBL" id="TPW26338.1"/>
    </source>
</evidence>
<sequence>QQAADKGNSSALLELARAYQSGTGVPMDEAKAVDFFQQAADKGNSGALIALGQAYLTGTGVSQDGNKAVAYFTQAADRGNTGGMVALARAYNNGNGVRKNIPKASEWAAKAGETLSVGGLIAQRLIDPNGFVETVQDQLIEKAYYDGRANGRLTQSTITAINKLCSDNDIAQQCATGPLSPISIRAYAPFLK</sequence>
<reference evidence="1 2" key="1">
    <citation type="submission" date="2019-06" db="EMBL/GenBank/DDBJ databases">
        <authorList>
            <person name="Li M."/>
        </authorList>
    </citation>
    <scope>NUCLEOTIDE SEQUENCE [LARGE SCALE GENOMIC DNA]</scope>
    <source>
        <strain evidence="1 2">BGMRC2036</strain>
    </source>
</reference>
<dbReference type="InterPro" id="IPR011990">
    <property type="entry name" value="TPR-like_helical_dom_sf"/>
</dbReference>
<dbReference type="SUPFAM" id="SSF81901">
    <property type="entry name" value="HCP-like"/>
    <property type="match status" value="1"/>
</dbReference>